<dbReference type="EMBL" id="OX596092">
    <property type="protein sequence ID" value="CAN0562830.1"/>
    <property type="molecule type" value="Genomic_DNA"/>
</dbReference>
<organism evidence="1 2">
    <name type="scientific">Rangifer tarandus platyrhynchus</name>
    <name type="common">Svalbard reindeer</name>
    <dbReference type="NCBI Taxonomy" id="3082113"/>
    <lineage>
        <taxon>Eukaryota</taxon>
        <taxon>Metazoa</taxon>
        <taxon>Chordata</taxon>
        <taxon>Craniata</taxon>
        <taxon>Vertebrata</taxon>
        <taxon>Euteleostomi</taxon>
        <taxon>Mammalia</taxon>
        <taxon>Eutheria</taxon>
        <taxon>Laurasiatheria</taxon>
        <taxon>Artiodactyla</taxon>
        <taxon>Ruminantia</taxon>
        <taxon>Pecora</taxon>
        <taxon>Cervidae</taxon>
        <taxon>Odocoileinae</taxon>
        <taxon>Rangifer</taxon>
    </lineage>
</organism>
<feature type="non-terminal residue" evidence="1">
    <location>
        <position position="83"/>
    </location>
</feature>
<reference evidence="1" key="2">
    <citation type="submission" date="2025-03" db="EMBL/GenBank/DDBJ databases">
        <authorList>
            <consortium name="ELIXIR-Norway"/>
            <consortium name="Elixir Norway"/>
        </authorList>
    </citation>
    <scope>NUCLEOTIDE SEQUENCE</scope>
</reference>
<evidence type="ECO:0000313" key="2">
    <source>
        <dbReference type="Proteomes" id="UP001162501"/>
    </source>
</evidence>
<sequence>MGSHVAEGSGSTGAAESGARTGAEGWWKQLQPEMGADLNTGDGLVACKSNVIPGCCLALPPNSDTSFHGAESPSLIPCSYTTH</sequence>
<feature type="non-terminal residue" evidence="1">
    <location>
        <position position="1"/>
    </location>
</feature>
<gene>
    <name evidence="1" type="ORF">MRATA1EN22A_LOCUS27419</name>
</gene>
<reference evidence="1" key="1">
    <citation type="submission" date="2023-05" db="EMBL/GenBank/DDBJ databases">
        <authorList>
            <consortium name="ELIXIR-Norway"/>
        </authorList>
    </citation>
    <scope>NUCLEOTIDE SEQUENCE</scope>
</reference>
<dbReference type="Proteomes" id="UP001162501">
    <property type="component" value="Chromosome 8"/>
</dbReference>
<protein>
    <submittedName>
        <fullName evidence="1">Uncharacterized protein</fullName>
    </submittedName>
</protein>
<accession>A0AC60A678</accession>
<evidence type="ECO:0000313" key="1">
    <source>
        <dbReference type="EMBL" id="CAN0562830.1"/>
    </source>
</evidence>
<proteinExistence type="predicted"/>
<name>A0AC60A678_RANTA</name>